<accession>A0A1H5ABS4</accession>
<evidence type="ECO:0000313" key="2">
    <source>
        <dbReference type="Proteomes" id="UP000183407"/>
    </source>
</evidence>
<gene>
    <name evidence="1" type="ORF">SAMN04490220_4367</name>
</gene>
<dbReference type="EMBL" id="FNTL01000004">
    <property type="protein sequence ID" value="SED39234.1"/>
    <property type="molecule type" value="Genomic_DNA"/>
</dbReference>
<reference evidence="2" key="1">
    <citation type="submission" date="2016-10" db="EMBL/GenBank/DDBJ databases">
        <authorList>
            <person name="Varghese N."/>
        </authorList>
    </citation>
    <scope>NUCLEOTIDE SEQUENCE [LARGE SCALE GENOMIC DNA]</scope>
    <source>
        <strain evidence="2">DSM 44719</strain>
    </source>
</reference>
<protein>
    <submittedName>
        <fullName evidence="1">Uncharacterized protein</fullName>
    </submittedName>
</protein>
<evidence type="ECO:0000313" key="1">
    <source>
        <dbReference type="EMBL" id="SED39234.1"/>
    </source>
</evidence>
<dbReference type="AlphaFoldDB" id="A0A1H5ABS4"/>
<sequence>MRDAIGLTIYIGTQAADGDERPGDTFSILCVVSQVRQPRRKEW</sequence>
<organism evidence="1 2">
    <name type="scientific">Rhodococcus jostii</name>
    <dbReference type="NCBI Taxonomy" id="132919"/>
    <lineage>
        <taxon>Bacteria</taxon>
        <taxon>Bacillati</taxon>
        <taxon>Actinomycetota</taxon>
        <taxon>Actinomycetes</taxon>
        <taxon>Mycobacteriales</taxon>
        <taxon>Nocardiaceae</taxon>
        <taxon>Rhodococcus</taxon>
    </lineage>
</organism>
<name>A0A1H5ABS4_RHOJO</name>
<dbReference type="Proteomes" id="UP000183407">
    <property type="component" value="Unassembled WGS sequence"/>
</dbReference>
<proteinExistence type="predicted"/>